<evidence type="ECO:0000256" key="1">
    <source>
        <dbReference type="SAM" id="MobiDB-lite"/>
    </source>
</evidence>
<gene>
    <name evidence="2" type="ORF">BECKFW1821C_GA0114237_10632</name>
</gene>
<evidence type="ECO:0000313" key="2">
    <source>
        <dbReference type="EMBL" id="VFJ74485.1"/>
    </source>
</evidence>
<sequence>MPAALSKTNDEAPGAGSGTLGTRDRPLGASAGALVTSDQPLGTHDEALGTRDGTSGTGDLASETSAGTTRKRFFMTDDSLFRKRFPEELPMLFYFPENPEQNDQKIRKTQKSDFSTLIL</sequence>
<organism evidence="2">
    <name type="scientific">Candidatus Kentrum sp. FW</name>
    <dbReference type="NCBI Taxonomy" id="2126338"/>
    <lineage>
        <taxon>Bacteria</taxon>
        <taxon>Pseudomonadati</taxon>
        <taxon>Pseudomonadota</taxon>
        <taxon>Gammaproteobacteria</taxon>
        <taxon>Candidatus Kentrum</taxon>
    </lineage>
</organism>
<dbReference type="EMBL" id="CAADFE010000063">
    <property type="protein sequence ID" value="VFJ74485.1"/>
    <property type="molecule type" value="Genomic_DNA"/>
</dbReference>
<name>A0A450TY28_9GAMM</name>
<reference evidence="2" key="1">
    <citation type="submission" date="2019-02" db="EMBL/GenBank/DDBJ databases">
        <authorList>
            <person name="Gruber-Vodicka R. H."/>
            <person name="Seah K. B. B."/>
        </authorList>
    </citation>
    <scope>NUCLEOTIDE SEQUENCE</scope>
    <source>
        <strain evidence="2">BECK_BZ131</strain>
    </source>
</reference>
<proteinExistence type="predicted"/>
<protein>
    <submittedName>
        <fullName evidence="2">Uncharacterized protein</fullName>
    </submittedName>
</protein>
<dbReference type="AlphaFoldDB" id="A0A450TY28"/>
<accession>A0A450TY28</accession>
<feature type="region of interest" description="Disordered" evidence="1">
    <location>
        <begin position="1"/>
        <end position="69"/>
    </location>
</feature>
<feature type="region of interest" description="Disordered" evidence="1">
    <location>
        <begin position="99"/>
        <end position="119"/>
    </location>
</feature>